<accession>A0ACA9S482</accession>
<proteinExistence type="predicted"/>
<feature type="non-terminal residue" evidence="1">
    <location>
        <position position="170"/>
    </location>
</feature>
<comment type="caution">
    <text evidence="1">The sequence shown here is derived from an EMBL/GenBank/DDBJ whole genome shotgun (WGS) entry which is preliminary data.</text>
</comment>
<dbReference type="Proteomes" id="UP000789920">
    <property type="component" value="Unassembled WGS sequence"/>
</dbReference>
<organism evidence="1 2">
    <name type="scientific">Racocetra persica</name>
    <dbReference type="NCBI Taxonomy" id="160502"/>
    <lineage>
        <taxon>Eukaryota</taxon>
        <taxon>Fungi</taxon>
        <taxon>Fungi incertae sedis</taxon>
        <taxon>Mucoromycota</taxon>
        <taxon>Glomeromycotina</taxon>
        <taxon>Glomeromycetes</taxon>
        <taxon>Diversisporales</taxon>
        <taxon>Gigasporaceae</taxon>
        <taxon>Racocetra</taxon>
    </lineage>
</organism>
<reference evidence="1" key="1">
    <citation type="submission" date="2021-06" db="EMBL/GenBank/DDBJ databases">
        <authorList>
            <person name="Kallberg Y."/>
            <person name="Tangrot J."/>
            <person name="Rosling A."/>
        </authorList>
    </citation>
    <scope>NUCLEOTIDE SEQUENCE</scope>
    <source>
        <strain evidence="1">MA461A</strain>
    </source>
</reference>
<protein>
    <submittedName>
        <fullName evidence="1">10618_t:CDS:1</fullName>
    </submittedName>
</protein>
<gene>
    <name evidence="1" type="ORF">RPERSI_LOCUS26227</name>
</gene>
<keyword evidence="2" id="KW-1185">Reference proteome</keyword>
<feature type="non-terminal residue" evidence="1">
    <location>
        <position position="1"/>
    </location>
</feature>
<dbReference type="EMBL" id="CAJVQC010088867">
    <property type="protein sequence ID" value="CAG8824372.1"/>
    <property type="molecule type" value="Genomic_DNA"/>
</dbReference>
<evidence type="ECO:0000313" key="1">
    <source>
        <dbReference type="EMBL" id="CAG8824372.1"/>
    </source>
</evidence>
<sequence>NTIDAYRKINQFTSHSRDLIENLRRFYSNTLCDGEKQDAINLFLGYYQPQKDKPMLWELTSDYYLHNEDPRFKRPRRSYIHWWTKDALLQKIDQQQDTSRYQLVPRIARQIEDDEADPYSGYWIEYYRPRLFTSFEKLFAFDMKSTTKYIPLGADVSPFRVRVTPPQASR</sequence>
<name>A0ACA9S482_9GLOM</name>
<evidence type="ECO:0000313" key="2">
    <source>
        <dbReference type="Proteomes" id="UP000789920"/>
    </source>
</evidence>